<dbReference type="AlphaFoldDB" id="A0A918CJ35"/>
<dbReference type="InterPro" id="IPR036514">
    <property type="entry name" value="SGNH_hydro_sf"/>
</dbReference>
<keyword evidence="3" id="KW-0732">Signal</keyword>
<sequence length="309" mass="32527">MEDFGMTHSPSRPVRKCRAVAGAAVASAALLSLCAPTATAQNAAITSADGPNYVALGDSYASGAGLAGVKDEECDRTTGSYAGLIAGTDAVKGLNRAFKDVTCSGATTRSIWNHQGTKPPQANALTANTKLVTLTLGGNDVGFTEILAKCWSVAASDPDGSPCKESYRPGGKDVLGERINTMEGRIREVLKDVRRRSPDAKVIVVGYPALFPDNGVRCPEVPFAQGDFAFLRDMTKKVNRALERQAVAGGVGMSFADTYTPTVGHDMCQPRERRWFESLTPAANTLAAHPNASGQFAMAVVAYGQIVKP</sequence>
<feature type="signal peptide" evidence="3">
    <location>
        <begin position="1"/>
        <end position="40"/>
    </location>
</feature>
<dbReference type="InterPro" id="IPR013830">
    <property type="entry name" value="SGNH_hydro"/>
</dbReference>
<dbReference type="PANTHER" id="PTHR37981">
    <property type="entry name" value="LIPASE 2"/>
    <property type="match status" value="1"/>
</dbReference>
<dbReference type="InterPro" id="IPR037460">
    <property type="entry name" value="SEST-like"/>
</dbReference>
<feature type="chain" id="PRO_5036857606" evidence="3">
    <location>
        <begin position="41"/>
        <end position="309"/>
    </location>
</feature>
<keyword evidence="6" id="KW-1185">Reference proteome</keyword>
<feature type="active site" description="Nucleophile" evidence="1">
    <location>
        <position position="59"/>
    </location>
</feature>
<dbReference type="CDD" id="cd01823">
    <property type="entry name" value="SEST_like"/>
    <property type="match status" value="1"/>
</dbReference>
<organism evidence="5 6">
    <name type="scientific">Streptomyces aurantiogriseus</name>
    <dbReference type="NCBI Taxonomy" id="66870"/>
    <lineage>
        <taxon>Bacteria</taxon>
        <taxon>Bacillati</taxon>
        <taxon>Actinomycetota</taxon>
        <taxon>Actinomycetes</taxon>
        <taxon>Kitasatosporales</taxon>
        <taxon>Streptomycetaceae</taxon>
        <taxon>Streptomyces</taxon>
    </lineage>
</organism>
<dbReference type="Pfam" id="PF13472">
    <property type="entry name" value="Lipase_GDSL_2"/>
    <property type="match status" value="1"/>
</dbReference>
<proteinExistence type="predicted"/>
<dbReference type="GO" id="GO:0019433">
    <property type="term" value="P:triglyceride catabolic process"/>
    <property type="evidence" value="ECO:0007669"/>
    <property type="project" value="TreeGrafter"/>
</dbReference>
<evidence type="ECO:0000313" key="6">
    <source>
        <dbReference type="Proteomes" id="UP000658320"/>
    </source>
</evidence>
<reference evidence="5" key="1">
    <citation type="journal article" date="2014" name="Int. J. Syst. Evol. Microbiol.">
        <title>Complete genome sequence of Corynebacterium casei LMG S-19264T (=DSM 44701T), isolated from a smear-ripened cheese.</title>
        <authorList>
            <consortium name="US DOE Joint Genome Institute (JGI-PGF)"/>
            <person name="Walter F."/>
            <person name="Albersmeier A."/>
            <person name="Kalinowski J."/>
            <person name="Ruckert C."/>
        </authorList>
    </citation>
    <scope>NUCLEOTIDE SEQUENCE</scope>
    <source>
        <strain evidence="5">JCM 4346</strain>
    </source>
</reference>
<feature type="disulfide bond" evidence="2">
    <location>
        <begin position="150"/>
        <end position="163"/>
    </location>
</feature>
<evidence type="ECO:0000313" key="5">
    <source>
        <dbReference type="EMBL" id="GGR25512.1"/>
    </source>
</evidence>
<feature type="domain" description="SGNH hydrolase-type esterase" evidence="4">
    <location>
        <begin position="55"/>
        <end position="295"/>
    </location>
</feature>
<dbReference type="Proteomes" id="UP000658320">
    <property type="component" value="Unassembled WGS sequence"/>
</dbReference>
<dbReference type="EMBL" id="BMSX01000011">
    <property type="protein sequence ID" value="GGR25512.1"/>
    <property type="molecule type" value="Genomic_DNA"/>
</dbReference>
<comment type="caution">
    <text evidence="5">The sequence shown here is derived from an EMBL/GenBank/DDBJ whole genome shotgun (WGS) entry which is preliminary data.</text>
</comment>
<dbReference type="SUPFAM" id="SSF52266">
    <property type="entry name" value="SGNH hydrolase"/>
    <property type="match status" value="1"/>
</dbReference>
<dbReference type="Gene3D" id="3.40.50.1110">
    <property type="entry name" value="SGNH hydrolase"/>
    <property type="match status" value="1"/>
</dbReference>
<feature type="active site" evidence="1">
    <location>
        <position position="289"/>
    </location>
</feature>
<evidence type="ECO:0000259" key="4">
    <source>
        <dbReference type="Pfam" id="PF13472"/>
    </source>
</evidence>
<keyword evidence="2" id="KW-1015">Disulfide bond</keyword>
<accession>A0A918CJ35</accession>
<reference evidence="5" key="2">
    <citation type="submission" date="2020-09" db="EMBL/GenBank/DDBJ databases">
        <authorList>
            <person name="Sun Q."/>
            <person name="Ohkuma M."/>
        </authorList>
    </citation>
    <scope>NUCLEOTIDE SEQUENCE</scope>
    <source>
        <strain evidence="5">JCM 4346</strain>
    </source>
</reference>
<feature type="disulfide bond" evidence="2">
    <location>
        <begin position="74"/>
        <end position="103"/>
    </location>
</feature>
<evidence type="ECO:0000256" key="2">
    <source>
        <dbReference type="PIRSR" id="PIRSR637460-2"/>
    </source>
</evidence>
<evidence type="ECO:0000256" key="1">
    <source>
        <dbReference type="PIRSR" id="PIRSR637460-1"/>
    </source>
</evidence>
<feature type="disulfide bond" evidence="2">
    <location>
        <begin position="218"/>
        <end position="268"/>
    </location>
</feature>
<name>A0A918CJ35_9ACTN</name>
<dbReference type="GO" id="GO:0004806">
    <property type="term" value="F:triacylglycerol lipase activity"/>
    <property type="evidence" value="ECO:0007669"/>
    <property type="project" value="TreeGrafter"/>
</dbReference>
<dbReference type="PANTHER" id="PTHR37981:SF1">
    <property type="entry name" value="SGNH HYDROLASE-TYPE ESTERASE DOMAIN-CONTAINING PROTEIN"/>
    <property type="match status" value="1"/>
</dbReference>
<protein>
    <submittedName>
        <fullName evidence="5">Lipase</fullName>
    </submittedName>
</protein>
<gene>
    <name evidence="5" type="ORF">GCM10010251_46830</name>
</gene>
<evidence type="ECO:0000256" key="3">
    <source>
        <dbReference type="SAM" id="SignalP"/>
    </source>
</evidence>